<sequence>MKFLLVLLLIPLFTIPAFAESQTLPTDQGTLDVKISYDDVKTGQLTKIPIEFINPMTQKTQVHIDYRITIAESGKTLFQTPNLVHTSEGIINGFKFEFPQDGLYNIQIDAEGILFTPIPKESVTFDILVGEAAAQPSTPSTEEGGGCLIATATYGSELAPQVQQLRELRDNQLMNTESGIVFMSGFNELYYSFSPTIADLERESPVFKEIVKAGLTPMLSTLAIMENAETESEVLGLGLSVIALNLGMYIGLPAFGIVKVIQLRKN</sequence>
<keyword evidence="1" id="KW-1133">Transmembrane helix</keyword>
<dbReference type="NCBIfam" id="NF041770">
    <property type="entry name" value="CFI_box_CTERM"/>
    <property type="match status" value="1"/>
</dbReference>
<keyword evidence="1" id="KW-0812">Transmembrane</keyword>
<organism evidence="2">
    <name type="scientific">uncultured marine thaumarchaeote KM3_51_A05</name>
    <dbReference type="NCBI Taxonomy" id="1456173"/>
    <lineage>
        <taxon>Archaea</taxon>
        <taxon>Nitrososphaerota</taxon>
        <taxon>environmental samples</taxon>
    </lineage>
</organism>
<name>A0A075H576_9ARCH</name>
<reference evidence="2" key="1">
    <citation type="journal article" date="2014" name="Genome Biol. Evol.">
        <title>Pangenome evidence for extensive interdomain horizontal transfer affecting lineage core and shell genes in uncultured planktonic thaumarchaeota and euryarchaeota.</title>
        <authorList>
            <person name="Deschamps P."/>
            <person name="Zivanovic Y."/>
            <person name="Moreira D."/>
            <person name="Rodriguez-Valera F."/>
            <person name="Lopez-Garcia P."/>
        </authorList>
    </citation>
    <scope>NUCLEOTIDE SEQUENCE</scope>
</reference>
<dbReference type="EMBL" id="KF900911">
    <property type="protein sequence ID" value="AIF11219.1"/>
    <property type="molecule type" value="Genomic_DNA"/>
</dbReference>
<evidence type="ECO:0000256" key="1">
    <source>
        <dbReference type="SAM" id="Phobius"/>
    </source>
</evidence>
<feature type="transmembrane region" description="Helical" evidence="1">
    <location>
        <begin position="234"/>
        <end position="258"/>
    </location>
</feature>
<evidence type="ECO:0008006" key="3">
    <source>
        <dbReference type="Google" id="ProtNLM"/>
    </source>
</evidence>
<protein>
    <recommendedName>
        <fullName evidence="3">Copper-binding protein</fullName>
    </recommendedName>
</protein>
<dbReference type="AlphaFoldDB" id="A0A075H576"/>
<proteinExistence type="predicted"/>
<accession>A0A075H576</accession>
<keyword evidence="1" id="KW-0472">Membrane</keyword>
<evidence type="ECO:0000313" key="2">
    <source>
        <dbReference type="EMBL" id="AIF11219.1"/>
    </source>
</evidence>
<dbReference type="InterPro" id="IPR049886">
    <property type="entry name" value="CFI_box_CTERM_dom"/>
</dbReference>